<dbReference type="SMART" id="SM00185">
    <property type="entry name" value="ARM"/>
    <property type="match status" value="4"/>
</dbReference>
<dbReference type="Proteomes" id="UP001605036">
    <property type="component" value="Unassembled WGS sequence"/>
</dbReference>
<reference evidence="10 11" key="1">
    <citation type="submission" date="2024-09" db="EMBL/GenBank/DDBJ databases">
        <title>Chromosome-scale assembly of Riccia fluitans.</title>
        <authorList>
            <person name="Paukszto L."/>
            <person name="Sawicki J."/>
            <person name="Karawczyk K."/>
            <person name="Piernik-Szablinska J."/>
            <person name="Szczecinska M."/>
            <person name="Mazdziarz M."/>
        </authorList>
    </citation>
    <scope>NUCLEOTIDE SEQUENCE [LARGE SCALE GENOMIC DNA]</scope>
    <source>
        <strain evidence="10">Rf_01</strain>
        <tissue evidence="10">Aerial parts of the thallus</tissue>
    </source>
</reference>
<gene>
    <name evidence="10" type="ORF">R1flu_024285</name>
</gene>
<name>A0ABD1XUF2_9MARC</name>
<organism evidence="10 11">
    <name type="scientific">Riccia fluitans</name>
    <dbReference type="NCBI Taxonomy" id="41844"/>
    <lineage>
        <taxon>Eukaryota</taxon>
        <taxon>Viridiplantae</taxon>
        <taxon>Streptophyta</taxon>
        <taxon>Embryophyta</taxon>
        <taxon>Marchantiophyta</taxon>
        <taxon>Marchantiopsida</taxon>
        <taxon>Marchantiidae</taxon>
        <taxon>Marchantiales</taxon>
        <taxon>Ricciaceae</taxon>
        <taxon>Riccia</taxon>
    </lineage>
</organism>
<proteinExistence type="inferred from homology"/>
<comment type="caution">
    <text evidence="10">The sequence shown here is derived from an EMBL/GenBank/DDBJ whole genome shotgun (WGS) entry which is preliminary data.</text>
</comment>
<dbReference type="PANTHER" id="PTHR47249">
    <property type="entry name" value="VACUOLAR PROTEIN 8"/>
    <property type="match status" value="1"/>
</dbReference>
<protein>
    <recommendedName>
        <fullName evidence="7">Vacuolar protein 8</fullName>
    </recommendedName>
</protein>
<accession>A0ABD1XUF2</accession>
<dbReference type="PROSITE" id="PS50176">
    <property type="entry name" value="ARM_REPEAT"/>
    <property type="match status" value="1"/>
</dbReference>
<comment type="similarity">
    <text evidence="2">Belongs to the beta-catenin family.</text>
</comment>
<dbReference type="GO" id="GO:0005774">
    <property type="term" value="C:vacuolar membrane"/>
    <property type="evidence" value="ECO:0007669"/>
    <property type="project" value="UniProtKB-SubCell"/>
</dbReference>
<evidence type="ECO:0000313" key="11">
    <source>
        <dbReference type="Proteomes" id="UP001605036"/>
    </source>
</evidence>
<dbReference type="InterPro" id="IPR016024">
    <property type="entry name" value="ARM-type_fold"/>
</dbReference>
<keyword evidence="5" id="KW-0472">Membrane</keyword>
<keyword evidence="3" id="KW-0926">Vacuole</keyword>
<keyword evidence="4" id="KW-0677">Repeat</keyword>
<comment type="subcellular location">
    <subcellularLocation>
        <location evidence="1">Vacuole membrane</location>
        <topology evidence="1">Lipid-anchor</topology>
    </subcellularLocation>
</comment>
<feature type="compositionally biased region" description="Low complexity" evidence="9">
    <location>
        <begin position="950"/>
        <end position="963"/>
    </location>
</feature>
<evidence type="ECO:0000313" key="10">
    <source>
        <dbReference type="EMBL" id="KAL2612593.1"/>
    </source>
</evidence>
<sequence length="1035" mass="115231">MTRVNTQADLIDNTLASFTLPKAISVGKRYDLELEDCEAEDDKWLEEIEFQSTISTLAAFTLPKSIRSGEHCNLCFEECETDLDEEKWLESEDGSRCSSATSPVLDSLSSFSQASLDSVSEGARDLLLLASLCDGPIPEEIMEFLWARMKVRDRKSNVADALASSREELEQQNWLDVKSHRILLWSIEGSKKTWRLCSLQQQYVKDTLKIERKVLFKSLLNCFSARQRQAGTVGDKETISMSLCTLYFEKALVGTSVRMLGISSSRYNELKKIRAWIVHPLLWLLRNVNSKDWFGSSGIAVKVFLSYILSDQDDHDKEAVRLLLALPSSRETTCWILIIIALVTQKLLVANEDYSAPYEQNRLKPLVDLVAGADWSKSPEESAGWALGNIRSKDHHDVVMAALPGLVEGLVGSLAQISYPFIKICSLIILADLAVESRYTVRRKIFEFPDALPALIELLSKEECYTVQIHAASVLERIVLESSIAKSLAELPGISEDLVDVIFRAKSRSLQAKVTGILSIIAVVQDDNLQSVRTQVLESPGVLTALVKLLCETEDRSIQSQAARILAMLSTDENQSASSWKKSLSAEEICVSKIADILLFNPEAFLQLVLLLCEDENADVQGHAARILNNISSSCEKLRLELIQGVIPGYDNVIVDQLVKLLNNNRHPYAQIEAVRLLATIGDASDDHEFVIGIKLANEPKVLPKLAMLMDSKEIPILAQLVTVLFYFTARAMHKESISMAPMEEAKEGLLNLLTKDQHEGSGRSPYISAYALTLLDPIKAGTLSLYSEDAFEGRADALAKLKMYPTTPEHDFAALDLAYSTEKHCHPTLREELTRNRSRSRSKRSSRRLSNRELGYAETDTEFDEDTSSGGGSGRSTGRIRRHFPTLNVAREKLLSLSRRLKSFGGGRHRNLEVPTGGETPLWQPVRSLMRGGSFRNRKSKLGENNGIQSRSVSRSVSRQSSLRVADADSSFAARSLGGNRGHSRAPSRLPSSKVLDFTDGEDFQLSIPVSPYRLVEQESATNNSLINVQYMQR</sequence>
<keyword evidence="11" id="KW-1185">Reference proteome</keyword>
<evidence type="ECO:0000256" key="7">
    <source>
        <dbReference type="ARBA" id="ARBA00026209"/>
    </source>
</evidence>
<keyword evidence="6" id="KW-0449">Lipoprotein</keyword>
<evidence type="ECO:0000256" key="1">
    <source>
        <dbReference type="ARBA" id="ARBA00004592"/>
    </source>
</evidence>
<dbReference type="AlphaFoldDB" id="A0ABD1XUF2"/>
<dbReference type="InterPro" id="IPR000225">
    <property type="entry name" value="Armadillo"/>
</dbReference>
<dbReference type="EMBL" id="JBHFFA010000007">
    <property type="protein sequence ID" value="KAL2612593.1"/>
    <property type="molecule type" value="Genomic_DNA"/>
</dbReference>
<feature type="region of interest" description="Disordered" evidence="9">
    <location>
        <begin position="829"/>
        <end position="884"/>
    </location>
</feature>
<feature type="repeat" description="ARM" evidence="8">
    <location>
        <begin position="541"/>
        <end position="575"/>
    </location>
</feature>
<feature type="region of interest" description="Disordered" evidence="9">
    <location>
        <begin position="934"/>
        <end position="995"/>
    </location>
</feature>
<evidence type="ECO:0000256" key="8">
    <source>
        <dbReference type="PROSITE-ProRule" id="PRU00259"/>
    </source>
</evidence>
<feature type="compositionally biased region" description="Basic residues" evidence="9">
    <location>
        <begin position="837"/>
        <end position="850"/>
    </location>
</feature>
<evidence type="ECO:0000256" key="2">
    <source>
        <dbReference type="ARBA" id="ARBA00005462"/>
    </source>
</evidence>
<dbReference type="InterPro" id="IPR011989">
    <property type="entry name" value="ARM-like"/>
</dbReference>
<evidence type="ECO:0000256" key="3">
    <source>
        <dbReference type="ARBA" id="ARBA00022554"/>
    </source>
</evidence>
<evidence type="ECO:0000256" key="6">
    <source>
        <dbReference type="ARBA" id="ARBA00023288"/>
    </source>
</evidence>
<dbReference type="InterPro" id="IPR045156">
    <property type="entry name" value="Vac8"/>
</dbReference>
<dbReference type="PANTHER" id="PTHR47249:SF1">
    <property type="entry name" value="VACUOLAR PROTEIN 8"/>
    <property type="match status" value="1"/>
</dbReference>
<evidence type="ECO:0000256" key="5">
    <source>
        <dbReference type="ARBA" id="ARBA00023136"/>
    </source>
</evidence>
<dbReference type="Gene3D" id="1.25.10.10">
    <property type="entry name" value="Leucine-rich Repeat Variant"/>
    <property type="match status" value="1"/>
</dbReference>
<dbReference type="SUPFAM" id="SSF48371">
    <property type="entry name" value="ARM repeat"/>
    <property type="match status" value="1"/>
</dbReference>
<evidence type="ECO:0000256" key="4">
    <source>
        <dbReference type="ARBA" id="ARBA00022737"/>
    </source>
</evidence>
<evidence type="ECO:0000256" key="9">
    <source>
        <dbReference type="SAM" id="MobiDB-lite"/>
    </source>
</evidence>